<dbReference type="GO" id="GO:0016491">
    <property type="term" value="F:oxidoreductase activity"/>
    <property type="evidence" value="ECO:0007669"/>
    <property type="project" value="UniProtKB-KW"/>
</dbReference>
<dbReference type="InterPro" id="IPR023210">
    <property type="entry name" value="NADP_OxRdtase_dom"/>
</dbReference>
<sequence>MAKPTVPRMKLGSQGLEVSAQGLGCMGMSANYGPAKPDDDMLALLRHAFAAGVTLLDTSDAYGPFTNELLLGKALQGGLLATGGAGVQVATKFGVKFTEAPPGWEFCGSPAYVRQACEASLRRLGVDCIDLYYQHRIDTRLPIEITISLVPESSSDVLDHHSKGKFSYSRYLLLSQLTGFVVPLDGRAEEAGGGGQDKLEWSLWTRDSEEEIIPTCRELGIGIVAYSPLGRGFFGSGAKSADNFSERDIRKNLPRFQAENLEHNQRIFERVNEMATRKGCTPSQLALAWVHHQGPDVCPIPGTTKMDNFDSNLAALALRLTPEEMAELESYAAADAVKGFRTYNAANTWMSSDTPPLESFKGE</sequence>
<dbReference type="AlphaFoldDB" id="M8AQ68"/>
<name>M8AQ68_AEGTA</name>
<proteinExistence type="inferred from homology"/>
<keyword evidence="3" id="KW-0560">Oxidoreductase</keyword>
<dbReference type="InterPro" id="IPR050791">
    <property type="entry name" value="Aldo-Keto_reductase"/>
</dbReference>
<dbReference type="Pfam" id="PF00248">
    <property type="entry name" value="Aldo_ket_red"/>
    <property type="match status" value="2"/>
</dbReference>
<keyword evidence="2" id="KW-0521">NADP</keyword>
<feature type="domain" description="NADP-dependent oxidoreductase" evidence="4">
    <location>
        <begin position="23"/>
        <end position="148"/>
    </location>
</feature>
<accession>M8AQ68</accession>
<protein>
    <submittedName>
        <fullName evidence="5">Auxin-induced protein</fullName>
    </submittedName>
</protein>
<organism evidence="5">
    <name type="scientific">Aegilops tauschii</name>
    <name type="common">Tausch's goatgrass</name>
    <name type="synonym">Aegilops squarrosa</name>
    <dbReference type="NCBI Taxonomy" id="37682"/>
    <lineage>
        <taxon>Eukaryota</taxon>
        <taxon>Viridiplantae</taxon>
        <taxon>Streptophyta</taxon>
        <taxon>Embryophyta</taxon>
        <taxon>Tracheophyta</taxon>
        <taxon>Spermatophyta</taxon>
        <taxon>Magnoliopsida</taxon>
        <taxon>Liliopsida</taxon>
        <taxon>Poales</taxon>
        <taxon>Poaceae</taxon>
        <taxon>BOP clade</taxon>
        <taxon>Pooideae</taxon>
        <taxon>Triticodae</taxon>
        <taxon>Triticeae</taxon>
        <taxon>Triticinae</taxon>
        <taxon>Aegilops</taxon>
    </lineage>
</organism>
<reference evidence="5" key="1">
    <citation type="submission" date="2015-06" db="UniProtKB">
        <authorList>
            <consortium name="EnsemblPlants"/>
        </authorList>
    </citation>
    <scope>IDENTIFICATION</scope>
</reference>
<dbReference type="SUPFAM" id="SSF51430">
    <property type="entry name" value="NAD(P)-linked oxidoreductase"/>
    <property type="match status" value="1"/>
</dbReference>
<dbReference type="GO" id="GO:0005737">
    <property type="term" value="C:cytoplasm"/>
    <property type="evidence" value="ECO:0007669"/>
    <property type="project" value="TreeGrafter"/>
</dbReference>
<dbReference type="PANTHER" id="PTHR43625:SF53">
    <property type="entry name" value="NADP-DEPENDENT OXIDOREDUCTASE DOMAIN-CONTAINING PROTEIN"/>
    <property type="match status" value="1"/>
</dbReference>
<comment type="similarity">
    <text evidence="1">Belongs to the aldo/keto reductase family.</text>
</comment>
<evidence type="ECO:0000313" key="5">
    <source>
        <dbReference type="EnsemblPlants" id="EMT06691"/>
    </source>
</evidence>
<feature type="domain" description="NADP-dependent oxidoreductase" evidence="4">
    <location>
        <begin position="199"/>
        <end position="330"/>
    </location>
</feature>
<evidence type="ECO:0000256" key="2">
    <source>
        <dbReference type="ARBA" id="ARBA00022857"/>
    </source>
</evidence>
<evidence type="ECO:0000256" key="1">
    <source>
        <dbReference type="ARBA" id="ARBA00007905"/>
    </source>
</evidence>
<evidence type="ECO:0000256" key="3">
    <source>
        <dbReference type="ARBA" id="ARBA00023002"/>
    </source>
</evidence>
<dbReference type="EnsemblPlants" id="EMT06691">
    <property type="protein sequence ID" value="EMT06691"/>
    <property type="gene ID" value="F775_17798"/>
</dbReference>
<dbReference type="InterPro" id="IPR036812">
    <property type="entry name" value="NAD(P)_OxRdtase_dom_sf"/>
</dbReference>
<evidence type="ECO:0000259" key="4">
    <source>
        <dbReference type="Pfam" id="PF00248"/>
    </source>
</evidence>
<dbReference type="PANTHER" id="PTHR43625">
    <property type="entry name" value="AFLATOXIN B1 ALDEHYDE REDUCTASE"/>
    <property type="match status" value="1"/>
</dbReference>
<dbReference type="Gene3D" id="3.20.20.100">
    <property type="entry name" value="NADP-dependent oxidoreductase domain"/>
    <property type="match status" value="2"/>
</dbReference>